<evidence type="ECO:0000256" key="7">
    <source>
        <dbReference type="ARBA" id="ARBA00023239"/>
    </source>
</evidence>
<evidence type="ECO:0000256" key="4">
    <source>
        <dbReference type="ARBA" id="ARBA00022723"/>
    </source>
</evidence>
<dbReference type="GO" id="GO:0005886">
    <property type="term" value="C:plasma membrane"/>
    <property type="evidence" value="ECO:0007669"/>
    <property type="project" value="TreeGrafter"/>
</dbReference>
<comment type="function">
    <text evidence="1 9">Reversible hydration of carbon dioxide.</text>
</comment>
<feature type="signal peptide" evidence="9">
    <location>
        <begin position="1"/>
        <end position="21"/>
    </location>
</feature>
<dbReference type="EMBL" id="WJBH02000002">
    <property type="protein sequence ID" value="KAI9563106.1"/>
    <property type="molecule type" value="Genomic_DNA"/>
</dbReference>
<evidence type="ECO:0000256" key="5">
    <source>
        <dbReference type="ARBA" id="ARBA00022833"/>
    </source>
</evidence>
<dbReference type="Gene3D" id="3.10.200.10">
    <property type="entry name" value="Alpha carbonic anhydrase"/>
    <property type="match status" value="1"/>
</dbReference>
<dbReference type="SMART" id="SM01057">
    <property type="entry name" value="Carb_anhydrase"/>
    <property type="match status" value="1"/>
</dbReference>
<gene>
    <name evidence="11" type="ORF">GHT06_010563</name>
</gene>
<dbReference type="GO" id="GO:0008270">
    <property type="term" value="F:zinc ion binding"/>
    <property type="evidence" value="ECO:0007669"/>
    <property type="project" value="UniProtKB-UniRule"/>
</dbReference>
<evidence type="ECO:0000313" key="12">
    <source>
        <dbReference type="Proteomes" id="UP000820818"/>
    </source>
</evidence>
<evidence type="ECO:0000256" key="6">
    <source>
        <dbReference type="ARBA" id="ARBA00023180"/>
    </source>
</evidence>
<keyword evidence="6" id="KW-0325">Glycoprotein</keyword>
<evidence type="ECO:0000259" key="10">
    <source>
        <dbReference type="PROSITE" id="PS51144"/>
    </source>
</evidence>
<protein>
    <recommendedName>
        <fullName evidence="3 9">Carbonic anhydrase</fullName>
        <ecNumber evidence="3 9">4.2.1.1</ecNumber>
    </recommendedName>
</protein>
<evidence type="ECO:0000256" key="1">
    <source>
        <dbReference type="ARBA" id="ARBA00002904"/>
    </source>
</evidence>
<dbReference type="SUPFAM" id="SSF51069">
    <property type="entry name" value="Carbonic anhydrase"/>
    <property type="match status" value="1"/>
</dbReference>
<evidence type="ECO:0000256" key="9">
    <source>
        <dbReference type="RuleBase" id="RU367011"/>
    </source>
</evidence>
<comment type="similarity">
    <text evidence="2 9">Belongs to the alpha-carbonic anhydrase family.</text>
</comment>
<keyword evidence="7 9" id="KW-0456">Lyase</keyword>
<dbReference type="FunFam" id="3.10.200.10:FF:000003">
    <property type="entry name" value="Carbonic anhydrase 12"/>
    <property type="match status" value="1"/>
</dbReference>
<name>A0AAD5KYM7_9CRUS</name>
<evidence type="ECO:0000256" key="3">
    <source>
        <dbReference type="ARBA" id="ARBA00012925"/>
    </source>
</evidence>
<dbReference type="InterPro" id="IPR023561">
    <property type="entry name" value="Carbonic_anhydrase_a-class"/>
</dbReference>
<dbReference type="InterPro" id="IPR001148">
    <property type="entry name" value="CA_dom"/>
</dbReference>
<dbReference type="PROSITE" id="PS51144">
    <property type="entry name" value="ALPHA_CA_2"/>
    <property type="match status" value="1"/>
</dbReference>
<dbReference type="CDD" id="cd00326">
    <property type="entry name" value="alpha_CA"/>
    <property type="match status" value="1"/>
</dbReference>
<feature type="chain" id="PRO_5041766065" description="Carbonic anhydrase" evidence="9">
    <location>
        <begin position="22"/>
        <end position="383"/>
    </location>
</feature>
<dbReference type="Pfam" id="PF00194">
    <property type="entry name" value="Carb_anhydrase"/>
    <property type="match status" value="1"/>
</dbReference>
<dbReference type="PROSITE" id="PS00162">
    <property type="entry name" value="ALPHA_CA_1"/>
    <property type="match status" value="1"/>
</dbReference>
<keyword evidence="12" id="KW-1185">Reference proteome</keyword>
<dbReference type="PANTHER" id="PTHR18952">
    <property type="entry name" value="CARBONIC ANHYDRASE"/>
    <property type="match status" value="1"/>
</dbReference>
<organism evidence="11 12">
    <name type="scientific">Daphnia sinensis</name>
    <dbReference type="NCBI Taxonomy" id="1820382"/>
    <lineage>
        <taxon>Eukaryota</taxon>
        <taxon>Metazoa</taxon>
        <taxon>Ecdysozoa</taxon>
        <taxon>Arthropoda</taxon>
        <taxon>Crustacea</taxon>
        <taxon>Branchiopoda</taxon>
        <taxon>Diplostraca</taxon>
        <taxon>Cladocera</taxon>
        <taxon>Anomopoda</taxon>
        <taxon>Daphniidae</taxon>
        <taxon>Daphnia</taxon>
        <taxon>Daphnia similis group</taxon>
    </lineage>
</organism>
<dbReference type="AlphaFoldDB" id="A0AAD5KYM7"/>
<feature type="domain" description="Alpha-carbonic anhydrase" evidence="10">
    <location>
        <begin position="60"/>
        <end position="315"/>
    </location>
</feature>
<evidence type="ECO:0000313" key="11">
    <source>
        <dbReference type="EMBL" id="KAI9563106.1"/>
    </source>
</evidence>
<dbReference type="InterPro" id="IPR036398">
    <property type="entry name" value="CA_dom_sf"/>
</dbReference>
<accession>A0AAD5KYM7</accession>
<comment type="catalytic activity">
    <reaction evidence="8 9">
        <text>hydrogencarbonate + H(+) = CO2 + H2O</text>
        <dbReference type="Rhea" id="RHEA:10748"/>
        <dbReference type="ChEBI" id="CHEBI:15377"/>
        <dbReference type="ChEBI" id="CHEBI:15378"/>
        <dbReference type="ChEBI" id="CHEBI:16526"/>
        <dbReference type="ChEBI" id="CHEBI:17544"/>
        <dbReference type="EC" id="4.2.1.1"/>
    </reaction>
</comment>
<comment type="caution">
    <text evidence="11">The sequence shown here is derived from an EMBL/GenBank/DDBJ whole genome shotgun (WGS) entry which is preliminary data.</text>
</comment>
<reference evidence="11 12" key="1">
    <citation type="submission" date="2022-05" db="EMBL/GenBank/DDBJ databases">
        <title>A multi-omics perspective on studying reproductive biology in Daphnia sinensis.</title>
        <authorList>
            <person name="Jia J."/>
        </authorList>
    </citation>
    <scope>NUCLEOTIDE SEQUENCE [LARGE SCALE GENOMIC DNA]</scope>
    <source>
        <strain evidence="11 12">WSL</strain>
    </source>
</reference>
<dbReference type="Proteomes" id="UP000820818">
    <property type="component" value="Linkage Group LG2"/>
</dbReference>
<keyword evidence="9" id="KW-0732">Signal</keyword>
<keyword evidence="4 9" id="KW-0479">Metal-binding</keyword>
<proteinExistence type="inferred from homology"/>
<dbReference type="GO" id="GO:0004089">
    <property type="term" value="F:carbonate dehydratase activity"/>
    <property type="evidence" value="ECO:0007669"/>
    <property type="project" value="UniProtKB-UniRule"/>
</dbReference>
<dbReference type="EC" id="4.2.1.1" evidence="3 9"/>
<evidence type="ECO:0000256" key="2">
    <source>
        <dbReference type="ARBA" id="ARBA00010718"/>
    </source>
</evidence>
<sequence length="383" mass="43925">MIIRLSLVLLYISEHFGLTFGLPFAYHYNLIDTNEKFTNEFADIQPEITEPTEATSTTPSYWNYEDSSSWSQIYDSCNGNYQSPINIDPAKAITKSYPKLILGNYDCYWPMSITNDGHTVLLDLPRNYPADMLPSIRGGGLPDQFNFVQLHFHWGGDSGRGSEHLIQSKQYSGELHIVHYNSKYGSFAEAAKHKDGVAVLAILMESGSADNSVLQHIVGQFDDISQGGQTAQLHNPILLHDLLPANIQNFYRYDGSLTTPTCQEVVSWTVFETPITVSEYQLGKFRQLFDRKGRTLNDNFRPIQEDRGRVITYRSGNDHQSFNQQKYSLTSLPVQQLQSWEQALDFFKQSEFNSQEFFKWQPFNRSDKLQNILEIPNWNSVDR</sequence>
<dbReference type="PANTHER" id="PTHR18952:SF265">
    <property type="entry name" value="CARBONIC ANHYDRASE"/>
    <property type="match status" value="1"/>
</dbReference>
<dbReference type="InterPro" id="IPR018338">
    <property type="entry name" value="Carbonic_anhydrase_a-class_CS"/>
</dbReference>
<evidence type="ECO:0000256" key="8">
    <source>
        <dbReference type="ARBA" id="ARBA00048348"/>
    </source>
</evidence>
<keyword evidence="5 9" id="KW-0862">Zinc</keyword>
<comment type="cofactor">
    <cofactor evidence="9">
        <name>Zn(2+)</name>
        <dbReference type="ChEBI" id="CHEBI:29105"/>
    </cofactor>
</comment>